<gene>
    <name evidence="1" type="ORF">MU0053_000263</name>
</gene>
<dbReference type="Gene3D" id="1.10.8.1060">
    <property type="entry name" value="Corynebacterium glutamicum thioredoxin-dependent arsenate reductase, N-terminal domain"/>
    <property type="match status" value="1"/>
</dbReference>
<evidence type="ECO:0000313" key="2">
    <source>
        <dbReference type="Proteomes" id="UP001190465"/>
    </source>
</evidence>
<dbReference type="RefSeq" id="WP_308480630.1">
    <property type="nucleotide sequence ID" value="NZ_OY726397.1"/>
</dbReference>
<dbReference type="Proteomes" id="UP001190465">
    <property type="component" value="Chromosome"/>
</dbReference>
<accession>A0ABM9L9A1</accession>
<evidence type="ECO:0000313" key="1">
    <source>
        <dbReference type="EMBL" id="CAJ1495080.1"/>
    </source>
</evidence>
<reference evidence="1 2" key="1">
    <citation type="submission" date="2023-08" db="EMBL/GenBank/DDBJ databases">
        <authorList>
            <person name="Folkvardsen B D."/>
            <person name="Norman A."/>
        </authorList>
    </citation>
    <scope>NUCLEOTIDE SEQUENCE [LARGE SCALE GENOMIC DNA]</scope>
    <source>
        <strain evidence="1 2">Mu0053</strain>
    </source>
</reference>
<proteinExistence type="predicted"/>
<organism evidence="1 2">
    <name type="scientific">[Mycobacterium] burgundiense</name>
    <dbReference type="NCBI Taxonomy" id="3064286"/>
    <lineage>
        <taxon>Bacteria</taxon>
        <taxon>Bacillati</taxon>
        <taxon>Actinomycetota</taxon>
        <taxon>Actinomycetes</taxon>
        <taxon>Mycobacteriales</taxon>
        <taxon>Mycobacteriaceae</taxon>
        <taxon>Mycolicibacterium</taxon>
    </lineage>
</organism>
<dbReference type="EMBL" id="OY726397">
    <property type="protein sequence ID" value="CAJ1495080.1"/>
    <property type="molecule type" value="Genomic_DNA"/>
</dbReference>
<keyword evidence="2" id="KW-1185">Reference proteome</keyword>
<protein>
    <submittedName>
        <fullName evidence="1">Uncharacterized protein</fullName>
    </submittedName>
</protein>
<dbReference type="NCBIfam" id="NF046112">
    <property type="entry name" value="MSMEG_6209_Nter"/>
    <property type="match status" value="1"/>
</dbReference>
<name>A0ABM9L9A1_9MYCO</name>
<sequence length="66" mass="7573">MSKRTEEELLTEVQRRLANEFSELPDDVVSAAVWQARDRFTGSKIRDFVPLLVERRAVAELSHAMA</sequence>